<evidence type="ECO:0000259" key="11">
    <source>
        <dbReference type="Pfam" id="PF00768"/>
    </source>
</evidence>
<keyword evidence="10" id="KW-0812">Transmembrane</keyword>
<comment type="similarity">
    <text evidence="1 9">Belongs to the peptidase S11 family.</text>
</comment>
<dbReference type="GO" id="GO:0009252">
    <property type="term" value="P:peptidoglycan biosynthetic process"/>
    <property type="evidence" value="ECO:0007669"/>
    <property type="project" value="UniProtKB-KW"/>
</dbReference>
<protein>
    <recommendedName>
        <fullName evidence="11">Peptidase S11 D-alanyl-D-alanine carboxypeptidase A N-terminal domain-containing protein</fullName>
    </recommendedName>
</protein>
<keyword evidence="3" id="KW-0378">Hydrolase</keyword>
<evidence type="ECO:0000256" key="3">
    <source>
        <dbReference type="ARBA" id="ARBA00022801"/>
    </source>
</evidence>
<comment type="caution">
    <text evidence="12">The sequence shown here is derived from an EMBL/GenBank/DDBJ whole genome shotgun (WGS) entry which is preliminary data.</text>
</comment>
<dbReference type="PANTHER" id="PTHR35333">
    <property type="entry name" value="BETA-LACTAMASE"/>
    <property type="match status" value="1"/>
</dbReference>
<evidence type="ECO:0000256" key="5">
    <source>
        <dbReference type="ARBA" id="ARBA00022984"/>
    </source>
</evidence>
<organism evidence="12 13">
    <name type="scientific">Candidatus Nomurabacteria bacterium CG1_02_43_90</name>
    <dbReference type="NCBI Taxonomy" id="1805281"/>
    <lineage>
        <taxon>Bacteria</taxon>
        <taxon>Candidatus Nomuraibacteriota</taxon>
    </lineage>
</organism>
<dbReference type="PANTHER" id="PTHR35333:SF3">
    <property type="entry name" value="BETA-LACTAMASE-TYPE TRANSPEPTIDASE FOLD CONTAINING PROTEIN"/>
    <property type="match status" value="1"/>
</dbReference>
<reference evidence="12 13" key="1">
    <citation type="journal article" date="2016" name="Environ. Microbiol.">
        <title>Genomic resolution of a cold subsurface aquifer community provides metabolic insights for novel microbes adapted to high CO concentrations.</title>
        <authorList>
            <person name="Probst A.J."/>
            <person name="Castelle C.J."/>
            <person name="Singh A."/>
            <person name="Brown C.T."/>
            <person name="Anantharaman K."/>
            <person name="Sharon I."/>
            <person name="Hug L.A."/>
            <person name="Burstein D."/>
            <person name="Emerson J.B."/>
            <person name="Thomas B.C."/>
            <person name="Banfield J.F."/>
        </authorList>
    </citation>
    <scope>NUCLEOTIDE SEQUENCE [LARGE SCALE GENOMIC DNA]</scope>
    <source>
        <strain evidence="12">CG1_02_43_90</strain>
    </source>
</reference>
<keyword evidence="5" id="KW-0573">Peptidoglycan synthesis</keyword>
<dbReference type="GO" id="GO:0030655">
    <property type="term" value="P:beta-lactam antibiotic catabolic process"/>
    <property type="evidence" value="ECO:0007669"/>
    <property type="project" value="InterPro"/>
</dbReference>
<evidence type="ECO:0000256" key="9">
    <source>
        <dbReference type="RuleBase" id="RU004016"/>
    </source>
</evidence>
<proteinExistence type="inferred from homology"/>
<dbReference type="GO" id="GO:0046677">
    <property type="term" value="P:response to antibiotic"/>
    <property type="evidence" value="ECO:0007669"/>
    <property type="project" value="InterPro"/>
</dbReference>
<dbReference type="Proteomes" id="UP000181992">
    <property type="component" value="Unassembled WGS sequence"/>
</dbReference>
<dbReference type="GO" id="GO:0071555">
    <property type="term" value="P:cell wall organization"/>
    <property type="evidence" value="ECO:0007669"/>
    <property type="project" value="UniProtKB-KW"/>
</dbReference>
<keyword evidence="2" id="KW-0732">Signal</keyword>
<dbReference type="PRINTS" id="PR00725">
    <property type="entry name" value="DADACBPTASE1"/>
</dbReference>
<feature type="binding site" evidence="8">
    <location>
        <position position="281"/>
    </location>
    <ligand>
        <name>substrate</name>
    </ligand>
</feature>
<evidence type="ECO:0000256" key="1">
    <source>
        <dbReference type="ARBA" id="ARBA00007164"/>
    </source>
</evidence>
<dbReference type="GO" id="GO:0006508">
    <property type="term" value="P:proteolysis"/>
    <property type="evidence" value="ECO:0007669"/>
    <property type="project" value="InterPro"/>
</dbReference>
<dbReference type="AlphaFoldDB" id="A0A1J4V0B2"/>
<dbReference type="Pfam" id="PF00768">
    <property type="entry name" value="Peptidase_S11"/>
    <property type="match status" value="1"/>
</dbReference>
<evidence type="ECO:0000256" key="7">
    <source>
        <dbReference type="PIRSR" id="PIRSR618044-1"/>
    </source>
</evidence>
<feature type="active site" evidence="7">
    <location>
        <position position="153"/>
    </location>
</feature>
<dbReference type="Gene3D" id="3.40.710.10">
    <property type="entry name" value="DD-peptidase/beta-lactamase superfamily"/>
    <property type="match status" value="1"/>
</dbReference>
<dbReference type="InterPro" id="IPR012338">
    <property type="entry name" value="Beta-lactam/transpept-like"/>
</dbReference>
<gene>
    <name evidence="12" type="ORF">AUJ77_02265</name>
</gene>
<dbReference type="SUPFAM" id="SSF56601">
    <property type="entry name" value="beta-lactamase/transpeptidase-like"/>
    <property type="match status" value="1"/>
</dbReference>
<evidence type="ECO:0000313" key="12">
    <source>
        <dbReference type="EMBL" id="OIO30610.1"/>
    </source>
</evidence>
<evidence type="ECO:0000256" key="4">
    <source>
        <dbReference type="ARBA" id="ARBA00022960"/>
    </source>
</evidence>
<feature type="domain" description="Peptidase S11 D-alanyl-D-alanine carboxypeptidase A N-terminal" evidence="11">
    <location>
        <begin position="69"/>
        <end position="311"/>
    </location>
</feature>
<dbReference type="InterPro" id="IPR000871">
    <property type="entry name" value="Beta-lactam_class-A"/>
</dbReference>
<evidence type="ECO:0000256" key="6">
    <source>
        <dbReference type="ARBA" id="ARBA00023316"/>
    </source>
</evidence>
<accession>A0A1J4V0B2</accession>
<dbReference type="STRING" id="1805281.AUJ77_02265"/>
<keyword evidence="6" id="KW-0961">Cell wall biogenesis/degradation</keyword>
<evidence type="ECO:0000256" key="8">
    <source>
        <dbReference type="PIRSR" id="PIRSR618044-2"/>
    </source>
</evidence>
<name>A0A1J4V0B2_9BACT</name>
<feature type="active site" description="Proton acceptor" evidence="7">
    <location>
        <position position="102"/>
    </location>
</feature>
<keyword evidence="10" id="KW-0472">Membrane</keyword>
<dbReference type="GO" id="GO:0008800">
    <property type="term" value="F:beta-lactamase activity"/>
    <property type="evidence" value="ECO:0007669"/>
    <property type="project" value="InterPro"/>
</dbReference>
<dbReference type="InterPro" id="IPR018044">
    <property type="entry name" value="Peptidase_S11"/>
</dbReference>
<evidence type="ECO:0000313" key="13">
    <source>
        <dbReference type="Proteomes" id="UP000181992"/>
    </source>
</evidence>
<feature type="transmembrane region" description="Helical" evidence="10">
    <location>
        <begin position="20"/>
        <end position="41"/>
    </location>
</feature>
<evidence type="ECO:0000256" key="10">
    <source>
        <dbReference type="SAM" id="Phobius"/>
    </source>
</evidence>
<dbReference type="GO" id="GO:0009002">
    <property type="term" value="F:serine-type D-Ala-D-Ala carboxypeptidase activity"/>
    <property type="evidence" value="ECO:0007669"/>
    <property type="project" value="InterPro"/>
</dbReference>
<keyword evidence="4" id="KW-0133">Cell shape</keyword>
<dbReference type="GO" id="GO:0008360">
    <property type="term" value="P:regulation of cell shape"/>
    <property type="evidence" value="ECO:0007669"/>
    <property type="project" value="UniProtKB-KW"/>
</dbReference>
<evidence type="ECO:0000256" key="2">
    <source>
        <dbReference type="ARBA" id="ARBA00022729"/>
    </source>
</evidence>
<sequence length="332" mass="35824">MDTKKKETEWVLQEGRLKYIALLLAGGAVIVVLLQGLLYFISPLQNKVGNQSSKETATQEQIDPFAGVSLEARAVYVLDLKTNTVLFEKNSQEKLPLASITKTMTALLARENISQNAVITLSKDDLATEGDSGLRTGERWRVGDLLNVMLIISSNDAAHAIAGFVGGGSQNIERGTPEARAQFIAMMNEKAHTLGFPQMEFFNESGLDIIDVKNGAPARSGGYGSAHDVALLFAELWKKYPETVEITTHKAARIVSQSDIVHVLPNTNEITGQIPGLIASKTGYTTLAGGNLVVIFDHGIGDPVVAVVLGSTYKGRFDDMQKIVGAVRTLEL</sequence>
<keyword evidence="10" id="KW-1133">Transmembrane helix</keyword>
<dbReference type="InterPro" id="IPR001967">
    <property type="entry name" value="Peptidase_S11_N"/>
</dbReference>
<dbReference type="EMBL" id="MNVN01000015">
    <property type="protein sequence ID" value="OIO30610.1"/>
    <property type="molecule type" value="Genomic_DNA"/>
</dbReference>
<feature type="active site" description="Acyl-ester intermediate" evidence="7">
    <location>
        <position position="99"/>
    </location>
</feature>